<name>A0A1G6N8N0_9BACT</name>
<gene>
    <name evidence="1" type="ORF">SAMN04488104_100323</name>
</gene>
<accession>A0A1G6N8N0</accession>
<keyword evidence="2" id="KW-1185">Reference proteome</keyword>
<evidence type="ECO:0000313" key="2">
    <source>
        <dbReference type="Proteomes" id="UP000199060"/>
    </source>
</evidence>
<organism evidence="1 2">
    <name type="scientific">Algoriphagus faecimaris</name>
    <dbReference type="NCBI Taxonomy" id="686796"/>
    <lineage>
        <taxon>Bacteria</taxon>
        <taxon>Pseudomonadati</taxon>
        <taxon>Bacteroidota</taxon>
        <taxon>Cytophagia</taxon>
        <taxon>Cytophagales</taxon>
        <taxon>Cyclobacteriaceae</taxon>
        <taxon>Algoriphagus</taxon>
    </lineage>
</organism>
<dbReference type="RefSeq" id="WP_240507807.1">
    <property type="nucleotide sequence ID" value="NZ_FNAC01000003.1"/>
</dbReference>
<dbReference type="AlphaFoldDB" id="A0A1G6N8N0"/>
<proteinExistence type="predicted"/>
<protein>
    <submittedName>
        <fullName evidence="1">Uncharacterized protein</fullName>
    </submittedName>
</protein>
<reference evidence="2" key="1">
    <citation type="submission" date="2016-10" db="EMBL/GenBank/DDBJ databases">
        <authorList>
            <person name="Varghese N."/>
            <person name="Submissions S."/>
        </authorList>
    </citation>
    <scope>NUCLEOTIDE SEQUENCE [LARGE SCALE GENOMIC DNA]</scope>
    <source>
        <strain evidence="2">DSM 23095</strain>
    </source>
</reference>
<dbReference type="EMBL" id="FNAC01000003">
    <property type="protein sequence ID" value="SDC64198.1"/>
    <property type="molecule type" value="Genomic_DNA"/>
</dbReference>
<sequence length="100" mass="12032">MTKLHHKKGEDFINQKESDLEKNPILLSLWLDAKDNWEKAHDQVDQLEGKDAARIHAYLHRKEGDQWNADYWYRRAGEARPNMTLDEEWEYLVERYYGLG</sequence>
<dbReference type="STRING" id="686796.SAMN04488104_100323"/>
<dbReference type="Proteomes" id="UP000199060">
    <property type="component" value="Unassembled WGS sequence"/>
</dbReference>
<evidence type="ECO:0000313" key="1">
    <source>
        <dbReference type="EMBL" id="SDC64198.1"/>
    </source>
</evidence>